<keyword evidence="1" id="KW-0812">Transmembrane</keyword>
<protein>
    <submittedName>
        <fullName evidence="2">Uncharacterized protein</fullName>
    </submittedName>
</protein>
<keyword evidence="1" id="KW-1133">Transmembrane helix</keyword>
<reference evidence="2" key="1">
    <citation type="submission" date="2018-06" db="EMBL/GenBank/DDBJ databases">
        <authorList>
            <person name="Zhirakovskaya E."/>
        </authorList>
    </citation>
    <scope>NUCLEOTIDE SEQUENCE</scope>
</reference>
<feature type="transmembrane region" description="Helical" evidence="1">
    <location>
        <begin position="12"/>
        <end position="33"/>
    </location>
</feature>
<organism evidence="2">
    <name type="scientific">hydrothermal vent metagenome</name>
    <dbReference type="NCBI Taxonomy" id="652676"/>
    <lineage>
        <taxon>unclassified sequences</taxon>
        <taxon>metagenomes</taxon>
        <taxon>ecological metagenomes</taxon>
    </lineage>
</organism>
<proteinExistence type="predicted"/>
<keyword evidence="1" id="KW-0472">Membrane</keyword>
<gene>
    <name evidence="2" type="ORF">MNBD_GAMMA22-1002</name>
</gene>
<sequence>MKNIRRYLVHRLNLTTVIKIFVLNIILVLPFSATATAAELLKPFYLSKVVSGVLQEQAITTKKQLTDAGFTVVGEYSPYPSVVILLVTNKALSDAAKQTPYGIFGVVQRVTLTQDNKDVQIAYTNPTYYSHAYRMKSDLTQVSALLQKTLGMKQAYGSDKGLTSEKLRDYQYKWLMPYFYDRLNLAEYKTHEEAIAGVEKALKAGKGETSKVARIDLEGTKSSLFAVTMKGATDETECSGDDYIMKQIDFKKLRSTGHLPYEIAVVDNKVYALPAEFRIAISFPDLSMMGSNSFASIMCAPSAIETALTFAAGGTLDEDD</sequence>
<evidence type="ECO:0000256" key="1">
    <source>
        <dbReference type="SAM" id="Phobius"/>
    </source>
</evidence>
<name>A0A3B1AMS1_9ZZZZ</name>
<evidence type="ECO:0000313" key="2">
    <source>
        <dbReference type="EMBL" id="VAW95194.1"/>
    </source>
</evidence>
<accession>A0A3B1AMS1</accession>
<dbReference type="EMBL" id="UOFS01000021">
    <property type="protein sequence ID" value="VAW95194.1"/>
    <property type="molecule type" value="Genomic_DNA"/>
</dbReference>
<dbReference type="AlphaFoldDB" id="A0A3B1AMS1"/>